<accession>A0A8X6M4B1</accession>
<organism evidence="1 2">
    <name type="scientific">Trichonephila clavata</name>
    <name type="common">Joro spider</name>
    <name type="synonym">Nephila clavata</name>
    <dbReference type="NCBI Taxonomy" id="2740835"/>
    <lineage>
        <taxon>Eukaryota</taxon>
        <taxon>Metazoa</taxon>
        <taxon>Ecdysozoa</taxon>
        <taxon>Arthropoda</taxon>
        <taxon>Chelicerata</taxon>
        <taxon>Arachnida</taxon>
        <taxon>Araneae</taxon>
        <taxon>Araneomorphae</taxon>
        <taxon>Entelegynae</taxon>
        <taxon>Araneoidea</taxon>
        <taxon>Nephilidae</taxon>
        <taxon>Trichonephila</taxon>
    </lineage>
</organism>
<dbReference type="AlphaFoldDB" id="A0A8X6M4B1"/>
<evidence type="ECO:0000313" key="1">
    <source>
        <dbReference type="EMBL" id="GFR31447.1"/>
    </source>
</evidence>
<dbReference type="EMBL" id="BMAO01029412">
    <property type="protein sequence ID" value="GFR31447.1"/>
    <property type="molecule type" value="Genomic_DNA"/>
</dbReference>
<reference evidence="1" key="1">
    <citation type="submission" date="2020-07" db="EMBL/GenBank/DDBJ databases">
        <title>Multicomponent nature underlies the extraordinary mechanical properties of spider dragline silk.</title>
        <authorList>
            <person name="Kono N."/>
            <person name="Nakamura H."/>
            <person name="Mori M."/>
            <person name="Yoshida Y."/>
            <person name="Ohtoshi R."/>
            <person name="Malay A.D."/>
            <person name="Moran D.A.P."/>
            <person name="Tomita M."/>
            <person name="Numata K."/>
            <person name="Arakawa K."/>
        </authorList>
    </citation>
    <scope>NUCLEOTIDE SEQUENCE</scope>
</reference>
<evidence type="ECO:0000313" key="2">
    <source>
        <dbReference type="Proteomes" id="UP000887116"/>
    </source>
</evidence>
<sequence>MYLTNSVKESRQSCFRSLLHTKGGEVQEDISRKQWNVDQISLRVQRNNNNKENIPELRAPEREMMEGAREGVPSETMKRFGIFFLSCTFLE</sequence>
<protein>
    <submittedName>
        <fullName evidence="1">Uncharacterized protein</fullName>
    </submittedName>
</protein>
<keyword evidence="2" id="KW-1185">Reference proteome</keyword>
<name>A0A8X6M4B1_TRICU</name>
<gene>
    <name evidence="1" type="ORF">TNCT_508981</name>
</gene>
<dbReference type="Proteomes" id="UP000887116">
    <property type="component" value="Unassembled WGS sequence"/>
</dbReference>
<comment type="caution">
    <text evidence="1">The sequence shown here is derived from an EMBL/GenBank/DDBJ whole genome shotgun (WGS) entry which is preliminary data.</text>
</comment>
<proteinExistence type="predicted"/>